<gene>
    <name evidence="1" type="ORF">GCM10017586_08960</name>
</gene>
<dbReference type="AlphaFoldDB" id="A0A9W6M2V0"/>
<dbReference type="Proteomes" id="UP001142317">
    <property type="component" value="Unassembled WGS sequence"/>
</dbReference>
<sequence>MTGTWSEGRMGSVRVLDRSGHLDESEVMLVCDVAARLVFTRESEDDGIVLGCN</sequence>
<reference evidence="1" key="1">
    <citation type="journal article" date="2014" name="Int. J. Syst. Evol. Microbiol.">
        <title>Complete genome sequence of Corynebacterium casei LMG S-19264T (=DSM 44701T), isolated from a smear-ripened cheese.</title>
        <authorList>
            <consortium name="US DOE Joint Genome Institute (JGI-PGF)"/>
            <person name="Walter F."/>
            <person name="Albersmeier A."/>
            <person name="Kalinowski J."/>
            <person name="Ruckert C."/>
        </authorList>
    </citation>
    <scope>NUCLEOTIDE SEQUENCE</scope>
    <source>
        <strain evidence="1">VKM Ac-1447</strain>
    </source>
</reference>
<proteinExistence type="predicted"/>
<keyword evidence="2" id="KW-1185">Reference proteome</keyword>
<evidence type="ECO:0000313" key="2">
    <source>
        <dbReference type="Proteomes" id="UP001142317"/>
    </source>
</evidence>
<comment type="caution">
    <text evidence="1">The sequence shown here is derived from an EMBL/GenBank/DDBJ whole genome shotgun (WGS) entry which is preliminary data.</text>
</comment>
<name>A0A9W6M2V0_9MICO</name>
<protein>
    <submittedName>
        <fullName evidence="1">Uncharacterized protein</fullName>
    </submittedName>
</protein>
<dbReference type="EMBL" id="BSEO01000001">
    <property type="protein sequence ID" value="GLJ79214.1"/>
    <property type="molecule type" value="Genomic_DNA"/>
</dbReference>
<reference evidence="1" key="2">
    <citation type="submission" date="2023-01" db="EMBL/GenBank/DDBJ databases">
        <authorList>
            <person name="Sun Q."/>
            <person name="Evtushenko L."/>
        </authorList>
    </citation>
    <scope>NUCLEOTIDE SEQUENCE</scope>
    <source>
        <strain evidence="1">VKM Ac-1447</strain>
    </source>
</reference>
<accession>A0A9W6M2V0</accession>
<organism evidence="1 2">
    <name type="scientific">Microbacterium imperiale</name>
    <dbReference type="NCBI Taxonomy" id="33884"/>
    <lineage>
        <taxon>Bacteria</taxon>
        <taxon>Bacillati</taxon>
        <taxon>Actinomycetota</taxon>
        <taxon>Actinomycetes</taxon>
        <taxon>Micrococcales</taxon>
        <taxon>Microbacteriaceae</taxon>
        <taxon>Microbacterium</taxon>
    </lineage>
</organism>
<evidence type="ECO:0000313" key="1">
    <source>
        <dbReference type="EMBL" id="GLJ79214.1"/>
    </source>
</evidence>